<dbReference type="EMBL" id="FUZT01000018">
    <property type="protein sequence ID" value="SKC88946.1"/>
    <property type="molecule type" value="Genomic_DNA"/>
</dbReference>
<feature type="transmembrane region" description="Helical" evidence="7">
    <location>
        <begin position="7"/>
        <end position="24"/>
    </location>
</feature>
<evidence type="ECO:0000256" key="1">
    <source>
        <dbReference type="ARBA" id="ARBA00004651"/>
    </source>
</evidence>
<evidence type="ECO:0000313" key="9">
    <source>
        <dbReference type="EMBL" id="SKC88946.1"/>
    </source>
</evidence>
<gene>
    <name evidence="9" type="ORF">SAMN02194393_04954</name>
</gene>
<sequence>MEVGKIVIPLIQIFGIYVIFFGHLSPGGGFSGGTILGTSLILYRILFGKEKTREKLSYERLIKLICGSLIFYGILKGYSFITGGSHIKAPQIPLGNPGDLISGGYLLPLNIAVGIIVSVIIYFLFCLFYEGEV</sequence>
<reference evidence="9 10" key="1">
    <citation type="submission" date="2017-02" db="EMBL/GenBank/DDBJ databases">
        <authorList>
            <person name="Peterson S.W."/>
        </authorList>
    </citation>
    <scope>NUCLEOTIDE SEQUENCE [LARGE SCALE GENOMIC DNA]</scope>
    <source>
        <strain evidence="9 10">M1</strain>
    </source>
</reference>
<keyword evidence="10" id="KW-1185">Reference proteome</keyword>
<dbReference type="Proteomes" id="UP000190285">
    <property type="component" value="Unassembled WGS sequence"/>
</dbReference>
<evidence type="ECO:0000256" key="2">
    <source>
        <dbReference type="ARBA" id="ARBA00009425"/>
    </source>
</evidence>
<protein>
    <submittedName>
        <fullName evidence="9">Multisubunit sodium/proton antiporter, MrpB subunit (TC 2.A.63.1)</fullName>
    </submittedName>
</protein>
<dbReference type="GO" id="GO:0005886">
    <property type="term" value="C:plasma membrane"/>
    <property type="evidence" value="ECO:0007669"/>
    <property type="project" value="UniProtKB-SubCell"/>
</dbReference>
<comment type="subcellular location">
    <subcellularLocation>
        <location evidence="1">Cell membrane</location>
        <topology evidence="1">Multi-pass membrane protein</topology>
    </subcellularLocation>
</comment>
<dbReference type="RefSeq" id="WP_079495547.1">
    <property type="nucleotide sequence ID" value="NZ_FUZT01000018.1"/>
</dbReference>
<dbReference type="AlphaFoldDB" id="A0A1T5ML76"/>
<name>A0A1T5ML76_9FIRM</name>
<keyword evidence="6 7" id="KW-0472">Membrane</keyword>
<feature type="transmembrane region" description="Helical" evidence="7">
    <location>
        <begin position="105"/>
        <end position="129"/>
    </location>
</feature>
<dbReference type="PANTHER" id="PTHR33932">
    <property type="entry name" value="NA(+)/H(+) ANTIPORTER SUBUNIT B"/>
    <property type="match status" value="1"/>
</dbReference>
<keyword evidence="3" id="KW-1003">Cell membrane</keyword>
<feature type="transmembrane region" description="Helical" evidence="7">
    <location>
        <begin position="30"/>
        <end position="49"/>
    </location>
</feature>
<dbReference type="InterPro" id="IPR007182">
    <property type="entry name" value="MnhB"/>
</dbReference>
<dbReference type="PANTHER" id="PTHR33932:SF4">
    <property type="entry name" value="NA(+)_H(+) ANTIPORTER SUBUNIT B"/>
    <property type="match status" value="1"/>
</dbReference>
<evidence type="ECO:0000256" key="6">
    <source>
        <dbReference type="ARBA" id="ARBA00023136"/>
    </source>
</evidence>
<comment type="similarity">
    <text evidence="2">Belongs to the CPA3 antiporters (TC 2.A.63) subunit B family.</text>
</comment>
<dbReference type="InterPro" id="IPR050622">
    <property type="entry name" value="CPA3_antiporter_subunitB"/>
</dbReference>
<dbReference type="Pfam" id="PF04039">
    <property type="entry name" value="MnhB"/>
    <property type="match status" value="1"/>
</dbReference>
<keyword evidence="4 7" id="KW-0812">Transmembrane</keyword>
<organism evidence="9 10">
    <name type="scientific">Maledivibacter halophilus</name>
    <dbReference type="NCBI Taxonomy" id="36842"/>
    <lineage>
        <taxon>Bacteria</taxon>
        <taxon>Bacillati</taxon>
        <taxon>Bacillota</taxon>
        <taxon>Clostridia</taxon>
        <taxon>Peptostreptococcales</taxon>
        <taxon>Caminicellaceae</taxon>
        <taxon>Maledivibacter</taxon>
    </lineage>
</organism>
<evidence type="ECO:0000259" key="8">
    <source>
        <dbReference type="Pfam" id="PF04039"/>
    </source>
</evidence>
<dbReference type="STRING" id="36842.SAMN02194393_04954"/>
<dbReference type="OrthoDB" id="1752329at2"/>
<evidence type="ECO:0000256" key="4">
    <source>
        <dbReference type="ARBA" id="ARBA00022692"/>
    </source>
</evidence>
<proteinExistence type="inferred from homology"/>
<evidence type="ECO:0000256" key="7">
    <source>
        <dbReference type="SAM" id="Phobius"/>
    </source>
</evidence>
<accession>A0A1T5ML76</accession>
<evidence type="ECO:0000256" key="3">
    <source>
        <dbReference type="ARBA" id="ARBA00022475"/>
    </source>
</evidence>
<feature type="transmembrane region" description="Helical" evidence="7">
    <location>
        <begin position="61"/>
        <end position="81"/>
    </location>
</feature>
<keyword evidence="5 7" id="KW-1133">Transmembrane helix</keyword>
<feature type="domain" description="Na+/H+ antiporter MnhB subunit-related protein" evidence="8">
    <location>
        <begin position="3"/>
        <end position="121"/>
    </location>
</feature>
<evidence type="ECO:0000313" key="10">
    <source>
        <dbReference type="Proteomes" id="UP000190285"/>
    </source>
</evidence>
<evidence type="ECO:0000256" key="5">
    <source>
        <dbReference type="ARBA" id="ARBA00022989"/>
    </source>
</evidence>